<dbReference type="Pfam" id="PF00168">
    <property type="entry name" value="C2"/>
    <property type="match status" value="1"/>
</dbReference>
<evidence type="ECO:0000259" key="1">
    <source>
        <dbReference type="Pfam" id="PF00168"/>
    </source>
</evidence>
<feature type="non-terminal residue" evidence="2">
    <location>
        <position position="1"/>
    </location>
</feature>
<proteinExistence type="predicted"/>
<dbReference type="EMBL" id="CAJOBJ010040946">
    <property type="protein sequence ID" value="CAF4325956.1"/>
    <property type="molecule type" value="Genomic_DNA"/>
</dbReference>
<evidence type="ECO:0000313" key="3">
    <source>
        <dbReference type="Proteomes" id="UP000681720"/>
    </source>
</evidence>
<gene>
    <name evidence="2" type="ORF">GIL414_LOCUS26904</name>
</gene>
<comment type="caution">
    <text evidence="2">The sequence shown here is derived from an EMBL/GenBank/DDBJ whole genome shotgun (WGS) entry which is preliminary data.</text>
</comment>
<dbReference type="InterPro" id="IPR035892">
    <property type="entry name" value="C2_domain_sf"/>
</dbReference>
<organism evidence="2 3">
    <name type="scientific">Rotaria magnacalcarata</name>
    <dbReference type="NCBI Taxonomy" id="392030"/>
    <lineage>
        <taxon>Eukaryota</taxon>
        <taxon>Metazoa</taxon>
        <taxon>Spiralia</taxon>
        <taxon>Gnathifera</taxon>
        <taxon>Rotifera</taxon>
        <taxon>Eurotatoria</taxon>
        <taxon>Bdelloidea</taxon>
        <taxon>Philodinida</taxon>
        <taxon>Philodinidae</taxon>
        <taxon>Rotaria</taxon>
    </lineage>
</organism>
<protein>
    <recommendedName>
        <fullName evidence="1">C2 domain-containing protein</fullName>
    </recommendedName>
</protein>
<name>A0A8S2U9P6_9BILA</name>
<sequence length="51" mass="5938">MQKKKPYTLKVVISCKKLRPCDSNGLSDPYVELQLCPKFLYPHIEKQQTTV</sequence>
<evidence type="ECO:0000313" key="2">
    <source>
        <dbReference type="EMBL" id="CAF4325956.1"/>
    </source>
</evidence>
<dbReference type="Gene3D" id="2.60.40.150">
    <property type="entry name" value="C2 domain"/>
    <property type="match status" value="1"/>
</dbReference>
<dbReference type="AlphaFoldDB" id="A0A8S2U9P6"/>
<feature type="domain" description="C2" evidence="1">
    <location>
        <begin position="12"/>
        <end position="48"/>
    </location>
</feature>
<accession>A0A8S2U9P6</accession>
<reference evidence="2" key="1">
    <citation type="submission" date="2021-02" db="EMBL/GenBank/DDBJ databases">
        <authorList>
            <person name="Nowell W R."/>
        </authorList>
    </citation>
    <scope>NUCLEOTIDE SEQUENCE</scope>
</reference>
<dbReference type="Proteomes" id="UP000681720">
    <property type="component" value="Unassembled WGS sequence"/>
</dbReference>
<dbReference type="InterPro" id="IPR000008">
    <property type="entry name" value="C2_dom"/>
</dbReference>
<dbReference type="SUPFAM" id="SSF49562">
    <property type="entry name" value="C2 domain (Calcium/lipid-binding domain, CaLB)"/>
    <property type="match status" value="1"/>
</dbReference>